<organism evidence="8 9">
    <name type="scientific">Astathelohania contejeani</name>
    <dbReference type="NCBI Taxonomy" id="164912"/>
    <lineage>
        <taxon>Eukaryota</taxon>
        <taxon>Fungi</taxon>
        <taxon>Fungi incertae sedis</taxon>
        <taxon>Microsporidia</taxon>
        <taxon>Astathelohaniidae</taxon>
        <taxon>Astathelohania</taxon>
    </lineage>
</organism>
<dbReference type="Gene3D" id="1.10.1040.10">
    <property type="entry name" value="N-(1-d-carboxylethyl)-l-norvaline Dehydrogenase, domain 2"/>
    <property type="match status" value="1"/>
</dbReference>
<dbReference type="PRINTS" id="PR00076">
    <property type="entry name" value="6PGDHDRGNASE"/>
</dbReference>
<evidence type="ECO:0000313" key="9">
    <source>
        <dbReference type="Proteomes" id="UP001516464"/>
    </source>
</evidence>
<dbReference type="InterPro" id="IPR008927">
    <property type="entry name" value="6-PGluconate_DH-like_C_sf"/>
</dbReference>
<evidence type="ECO:0000259" key="7">
    <source>
        <dbReference type="SMART" id="SM01350"/>
    </source>
</evidence>
<dbReference type="InterPro" id="IPR006115">
    <property type="entry name" value="6PGDH_NADP-bd"/>
</dbReference>
<evidence type="ECO:0000256" key="5">
    <source>
        <dbReference type="ARBA" id="ARBA00023064"/>
    </source>
</evidence>
<dbReference type="PANTHER" id="PTHR11811">
    <property type="entry name" value="6-PHOSPHOGLUCONATE DEHYDROGENASE"/>
    <property type="match status" value="1"/>
</dbReference>
<dbReference type="Proteomes" id="UP001516464">
    <property type="component" value="Unassembled WGS sequence"/>
</dbReference>
<dbReference type="SUPFAM" id="SSF51735">
    <property type="entry name" value="NAD(P)-binding Rossmann-fold domains"/>
    <property type="match status" value="1"/>
</dbReference>
<comment type="pathway">
    <text evidence="1">Carbohydrate degradation; pentose phosphate pathway; D-ribulose 5-phosphate from D-glucose 6-phosphate (oxidative stage): step 3/3.</text>
</comment>
<evidence type="ECO:0000256" key="1">
    <source>
        <dbReference type="ARBA" id="ARBA00004874"/>
    </source>
</evidence>
<evidence type="ECO:0000256" key="3">
    <source>
        <dbReference type="ARBA" id="ARBA00013011"/>
    </source>
</evidence>
<sequence>MEIGFIGIELEAQKLLLRIEKKGYSVSIFDKNENLLNDFMPSLKDKNIKGYKSIDKFVQSLKKPTIIFIMVADDMIDVILDELAPYLLVTDIVINCSNTYYLNTERRAIKHFFNFIFVGCGVLSEDNGAKNDPCLMPGGSINAWPTIKKLFHDISAKYERDGKIVFCCDWIGPGGSGQFVKMVHDGIKCSEMAILSEVYLCLKGSGMETTRISKLFSEWNEENGSYLLETASKILGQREDNIHIINKVVQQAPKEIVSEWFLKTAMECNESAVINAESIFSRILSCKNEKAFFLYKNLSIEAYDYELPISHLKHAYILARTVAYIQGFNLIKNMSNKRNWKIDLNVVARIWQCGSVIRSDFLEEIQNIISDENDELEFRQEYLKIIQKTILGLRMTILFSISKGIPVPAMKACLSYLDGLIDQRIPGEIVQWIHDYKDA</sequence>
<evidence type="ECO:0000313" key="8">
    <source>
        <dbReference type="EMBL" id="KAF7683991.1"/>
    </source>
</evidence>
<reference evidence="8 9" key="1">
    <citation type="submission" date="2019-01" db="EMBL/GenBank/DDBJ databases">
        <title>Genomes sequencing and comparative genomics of infectious freshwater microsporidia, Cucumispora dikerogammari and Thelohania contejeani.</title>
        <authorList>
            <person name="Cormier A."/>
            <person name="Giraud I."/>
            <person name="Wattier R."/>
            <person name="Teixeira M."/>
            <person name="Grandjean F."/>
            <person name="Rigaud T."/>
            <person name="Cordaux R."/>
        </authorList>
    </citation>
    <scope>NUCLEOTIDE SEQUENCE [LARGE SCALE GENOMIC DNA]</scope>
    <source>
        <strain evidence="8">T1</strain>
        <tissue evidence="8">Spores</tissue>
    </source>
</reference>
<dbReference type="Pfam" id="PF00393">
    <property type="entry name" value="6PGD"/>
    <property type="match status" value="1"/>
</dbReference>
<keyword evidence="5" id="KW-0311">Gluconate utilization</keyword>
<dbReference type="InterPro" id="IPR036291">
    <property type="entry name" value="NAD(P)-bd_dom_sf"/>
</dbReference>
<evidence type="ECO:0000256" key="4">
    <source>
        <dbReference type="ARBA" id="ARBA00023002"/>
    </source>
</evidence>
<evidence type="ECO:0000256" key="6">
    <source>
        <dbReference type="ARBA" id="ARBA00023126"/>
    </source>
</evidence>
<proteinExistence type="inferred from homology"/>
<dbReference type="InterPro" id="IPR013328">
    <property type="entry name" value="6PGD_dom2"/>
</dbReference>
<dbReference type="SMART" id="SM01350">
    <property type="entry name" value="6PGD"/>
    <property type="match status" value="1"/>
</dbReference>
<accession>A0ABQ7I0P2</accession>
<dbReference type="EMBL" id="SBIQ01000035">
    <property type="protein sequence ID" value="KAF7683991.1"/>
    <property type="molecule type" value="Genomic_DNA"/>
</dbReference>
<dbReference type="InterPro" id="IPR006183">
    <property type="entry name" value="Pgluconate_DH"/>
</dbReference>
<dbReference type="InterPro" id="IPR006114">
    <property type="entry name" value="6PGDH_C"/>
</dbReference>
<name>A0ABQ7I0P2_9MICR</name>
<keyword evidence="6" id="KW-0570">Pentose shunt</keyword>
<dbReference type="SUPFAM" id="SSF48179">
    <property type="entry name" value="6-phosphogluconate dehydrogenase C-terminal domain-like"/>
    <property type="match status" value="1"/>
</dbReference>
<comment type="caution">
    <text evidence="8">The sequence shown here is derived from an EMBL/GenBank/DDBJ whole genome shotgun (WGS) entry which is preliminary data.</text>
</comment>
<gene>
    <name evidence="8" type="primary">gnd_0</name>
    <name evidence="8" type="ORF">TCON_0798</name>
</gene>
<protein>
    <recommendedName>
        <fullName evidence="3">phosphogluconate dehydrogenase (NADP(+)-dependent, decarboxylating)</fullName>
        <ecNumber evidence="3">1.1.1.44</ecNumber>
    </recommendedName>
</protein>
<feature type="domain" description="6-phosphogluconate dehydrogenase C-terminal" evidence="7">
    <location>
        <begin position="177"/>
        <end position="433"/>
    </location>
</feature>
<dbReference type="Pfam" id="PF03446">
    <property type="entry name" value="NAD_binding_2"/>
    <property type="match status" value="1"/>
</dbReference>
<keyword evidence="9" id="KW-1185">Reference proteome</keyword>
<dbReference type="EC" id="1.1.1.44" evidence="3"/>
<keyword evidence="4" id="KW-0560">Oxidoreductase</keyword>
<evidence type="ECO:0000256" key="2">
    <source>
        <dbReference type="ARBA" id="ARBA00008419"/>
    </source>
</evidence>
<comment type="similarity">
    <text evidence="2">Belongs to the 6-phosphogluconate dehydrogenase family.</text>
</comment>
<dbReference type="Gene3D" id="3.40.50.720">
    <property type="entry name" value="NAD(P)-binding Rossmann-like Domain"/>
    <property type="match status" value="1"/>
</dbReference>